<evidence type="ECO:0000313" key="3">
    <source>
        <dbReference type="Proteomes" id="UP000001646"/>
    </source>
</evidence>
<proteinExistence type="predicted"/>
<sequence>PIMPLPPSPPPGPEEAAPSPEQHYTLVLDHLGGEKPGPPPAMEQKAVEHAMESSTFKAALTSTGDSQAGPKSG</sequence>
<organism evidence="2 3">
    <name type="scientific">Anolis carolinensis</name>
    <name type="common">Green anole</name>
    <name type="synonym">American chameleon</name>
    <dbReference type="NCBI Taxonomy" id="28377"/>
    <lineage>
        <taxon>Eukaryota</taxon>
        <taxon>Metazoa</taxon>
        <taxon>Chordata</taxon>
        <taxon>Craniata</taxon>
        <taxon>Vertebrata</taxon>
        <taxon>Euteleostomi</taxon>
        <taxon>Lepidosauria</taxon>
        <taxon>Squamata</taxon>
        <taxon>Bifurcata</taxon>
        <taxon>Unidentata</taxon>
        <taxon>Episquamata</taxon>
        <taxon>Toxicofera</taxon>
        <taxon>Iguania</taxon>
        <taxon>Dactyloidae</taxon>
        <taxon>Anolis</taxon>
    </lineage>
</organism>
<evidence type="ECO:0000256" key="1">
    <source>
        <dbReference type="SAM" id="MobiDB-lite"/>
    </source>
</evidence>
<feature type="compositionally biased region" description="Pro residues" evidence="1">
    <location>
        <begin position="1"/>
        <end position="13"/>
    </location>
</feature>
<protein>
    <submittedName>
        <fullName evidence="2">Uncharacterized protein</fullName>
    </submittedName>
</protein>
<name>A0A803TWW6_ANOCA</name>
<reference evidence="2" key="3">
    <citation type="submission" date="2025-09" db="UniProtKB">
        <authorList>
            <consortium name="Ensembl"/>
        </authorList>
    </citation>
    <scope>IDENTIFICATION</scope>
</reference>
<evidence type="ECO:0000313" key="2">
    <source>
        <dbReference type="Ensembl" id="ENSACAP00000039706.1"/>
    </source>
</evidence>
<dbReference type="InParanoid" id="A0A803TWW6"/>
<dbReference type="Ensembl" id="ENSACAT00000037297.1">
    <property type="protein sequence ID" value="ENSACAP00000039706.1"/>
    <property type="gene ID" value="ENSACAG00000043734.1"/>
</dbReference>
<reference evidence="2" key="2">
    <citation type="submission" date="2025-08" db="UniProtKB">
        <authorList>
            <consortium name="Ensembl"/>
        </authorList>
    </citation>
    <scope>IDENTIFICATION</scope>
</reference>
<keyword evidence="3" id="KW-1185">Reference proteome</keyword>
<accession>A0A803TWW6</accession>
<reference evidence="2 3" key="1">
    <citation type="submission" date="2009-12" db="EMBL/GenBank/DDBJ databases">
        <title>The Genome Sequence of Anolis carolinensis (Green Anole Lizard).</title>
        <authorList>
            <consortium name="The Genome Sequencing Platform"/>
            <person name="Di Palma F."/>
            <person name="Alfoldi J."/>
            <person name="Heiman D."/>
            <person name="Young S."/>
            <person name="Grabherr M."/>
            <person name="Johnson J."/>
            <person name="Lander E.S."/>
            <person name="Lindblad-Toh K."/>
        </authorList>
    </citation>
    <scope>NUCLEOTIDE SEQUENCE [LARGE SCALE GENOMIC DNA]</scope>
    <source>
        <strain evidence="2 3">JBL SC #1</strain>
    </source>
</reference>
<feature type="region of interest" description="Disordered" evidence="1">
    <location>
        <begin position="51"/>
        <end position="73"/>
    </location>
</feature>
<feature type="compositionally biased region" description="Polar residues" evidence="1">
    <location>
        <begin position="52"/>
        <end position="66"/>
    </location>
</feature>
<dbReference type="Proteomes" id="UP000001646">
    <property type="component" value="Chromosome 1"/>
</dbReference>
<dbReference type="AlphaFoldDB" id="A0A803TWW6"/>
<feature type="region of interest" description="Disordered" evidence="1">
    <location>
        <begin position="1"/>
        <end position="22"/>
    </location>
</feature>